<dbReference type="EMBL" id="JAABOA010003198">
    <property type="protein sequence ID" value="KAF9578923.1"/>
    <property type="molecule type" value="Genomic_DNA"/>
</dbReference>
<feature type="region of interest" description="Disordered" evidence="9">
    <location>
        <begin position="1"/>
        <end position="63"/>
    </location>
</feature>
<evidence type="ECO:0000256" key="9">
    <source>
        <dbReference type="SAM" id="MobiDB-lite"/>
    </source>
</evidence>
<dbReference type="AlphaFoldDB" id="A0A9P6FP09"/>
<comment type="similarity">
    <text evidence="2">Belongs to the amino acid/polyamine transporter 2 family.</text>
</comment>
<dbReference type="Pfam" id="PF01490">
    <property type="entry name" value="Aa_trans"/>
    <property type="match status" value="1"/>
</dbReference>
<keyword evidence="13" id="KW-1185">Reference proteome</keyword>
<evidence type="ECO:0000256" key="10">
    <source>
        <dbReference type="SAM" id="Phobius"/>
    </source>
</evidence>
<dbReference type="PANTHER" id="PTHR22950:SF678">
    <property type="entry name" value="VACUOLAR AMINO ACID TRANSPORTER 5-RELATED"/>
    <property type="match status" value="1"/>
</dbReference>
<reference evidence="12" key="1">
    <citation type="journal article" date="2020" name="Fungal Divers.">
        <title>Resolving the Mortierellaceae phylogeny through synthesis of multi-gene phylogenetics and phylogenomics.</title>
        <authorList>
            <person name="Vandepol N."/>
            <person name="Liber J."/>
            <person name="Desiro A."/>
            <person name="Na H."/>
            <person name="Kennedy M."/>
            <person name="Barry K."/>
            <person name="Grigoriev I.V."/>
            <person name="Miller A.N."/>
            <person name="O'Donnell K."/>
            <person name="Stajich J.E."/>
            <person name="Bonito G."/>
        </authorList>
    </citation>
    <scope>NUCLEOTIDE SEQUENCE</scope>
    <source>
        <strain evidence="12">KOD1015</strain>
    </source>
</reference>
<feature type="domain" description="Amino acid transporter transmembrane" evidence="11">
    <location>
        <begin position="101"/>
        <end position="206"/>
    </location>
</feature>
<comment type="caution">
    <text evidence="12">The sequence shown here is derived from an EMBL/GenBank/DDBJ whole genome shotgun (WGS) entry which is preliminary data.</text>
</comment>
<dbReference type="GO" id="GO:0061459">
    <property type="term" value="F:L-arginine transmembrane transporter activity"/>
    <property type="evidence" value="ECO:0007669"/>
    <property type="project" value="TreeGrafter"/>
</dbReference>
<evidence type="ECO:0000256" key="8">
    <source>
        <dbReference type="ARBA" id="ARBA00023136"/>
    </source>
</evidence>
<dbReference type="PANTHER" id="PTHR22950">
    <property type="entry name" value="AMINO ACID TRANSPORTER"/>
    <property type="match status" value="1"/>
</dbReference>
<evidence type="ECO:0000259" key="11">
    <source>
        <dbReference type="Pfam" id="PF01490"/>
    </source>
</evidence>
<keyword evidence="4" id="KW-0926">Vacuole</keyword>
<evidence type="ECO:0000256" key="1">
    <source>
        <dbReference type="ARBA" id="ARBA00004128"/>
    </source>
</evidence>
<dbReference type="GO" id="GO:0005290">
    <property type="term" value="F:L-histidine transmembrane transporter activity"/>
    <property type="evidence" value="ECO:0007669"/>
    <property type="project" value="TreeGrafter"/>
</dbReference>
<keyword evidence="6" id="KW-0029">Amino-acid transport</keyword>
<keyword evidence="5 10" id="KW-0812">Transmembrane</keyword>
<dbReference type="Proteomes" id="UP000780801">
    <property type="component" value="Unassembled WGS sequence"/>
</dbReference>
<evidence type="ECO:0000256" key="3">
    <source>
        <dbReference type="ARBA" id="ARBA00022448"/>
    </source>
</evidence>
<gene>
    <name evidence="12" type="ORF">BGW38_005035</name>
</gene>
<evidence type="ECO:0000256" key="5">
    <source>
        <dbReference type="ARBA" id="ARBA00022692"/>
    </source>
</evidence>
<evidence type="ECO:0000256" key="2">
    <source>
        <dbReference type="ARBA" id="ARBA00008066"/>
    </source>
</evidence>
<keyword evidence="3" id="KW-0813">Transport</keyword>
<dbReference type="GO" id="GO:0000329">
    <property type="term" value="C:fungal-type vacuole membrane"/>
    <property type="evidence" value="ECO:0007669"/>
    <property type="project" value="TreeGrafter"/>
</dbReference>
<evidence type="ECO:0000313" key="13">
    <source>
        <dbReference type="Proteomes" id="UP000780801"/>
    </source>
</evidence>
<keyword evidence="7 10" id="KW-1133">Transmembrane helix</keyword>
<evidence type="ECO:0000313" key="12">
    <source>
        <dbReference type="EMBL" id="KAF9578923.1"/>
    </source>
</evidence>
<feature type="compositionally biased region" description="Low complexity" evidence="9">
    <location>
        <begin position="26"/>
        <end position="42"/>
    </location>
</feature>
<comment type="subcellular location">
    <subcellularLocation>
        <location evidence="1">Vacuole membrane</location>
        <topology evidence="1">Multi-pass membrane protein</topology>
    </subcellularLocation>
</comment>
<dbReference type="GO" id="GO:0015189">
    <property type="term" value="F:L-lysine transmembrane transporter activity"/>
    <property type="evidence" value="ECO:0007669"/>
    <property type="project" value="TreeGrafter"/>
</dbReference>
<dbReference type="GO" id="GO:0005302">
    <property type="term" value="F:L-tyrosine transmembrane transporter activity"/>
    <property type="evidence" value="ECO:0007669"/>
    <property type="project" value="TreeGrafter"/>
</dbReference>
<sequence length="219" mass="23041">MAQNYGTMTREAIPSSSSAVTVRPGSSLSRSSSSASTHISASGPYNKDAASYSKETGRKGFPHNINQEHHLFADEERHSTDESPLLNHGPHHNQDIGHGNQTINLANTILGTGMLAMPSALAAVGLLLGSFMIVFSALASSLGLYFLTRSASKTHGRSASFFACSKLTYPSAAVWFDLAIAIKCFGVGISYLIIIGDLMPEVVRSLSMMAFAAAGADGS</sequence>
<proteinExistence type="inferred from homology"/>
<dbReference type="InterPro" id="IPR013057">
    <property type="entry name" value="AA_transpt_TM"/>
</dbReference>
<dbReference type="OrthoDB" id="438545at2759"/>
<feature type="transmembrane region" description="Helical" evidence="10">
    <location>
        <begin position="178"/>
        <end position="199"/>
    </location>
</feature>
<dbReference type="GO" id="GO:0005313">
    <property type="term" value="F:L-glutamate transmembrane transporter activity"/>
    <property type="evidence" value="ECO:0007669"/>
    <property type="project" value="TreeGrafter"/>
</dbReference>
<keyword evidence="8 10" id="KW-0472">Membrane</keyword>
<evidence type="ECO:0000256" key="4">
    <source>
        <dbReference type="ARBA" id="ARBA00022554"/>
    </source>
</evidence>
<name>A0A9P6FP09_9FUNG</name>
<feature type="non-terminal residue" evidence="12">
    <location>
        <position position="1"/>
    </location>
</feature>
<dbReference type="GO" id="GO:0015194">
    <property type="term" value="F:L-serine transmembrane transporter activity"/>
    <property type="evidence" value="ECO:0007669"/>
    <property type="project" value="TreeGrafter"/>
</dbReference>
<evidence type="ECO:0000256" key="7">
    <source>
        <dbReference type="ARBA" id="ARBA00022989"/>
    </source>
</evidence>
<evidence type="ECO:0000256" key="6">
    <source>
        <dbReference type="ARBA" id="ARBA00022970"/>
    </source>
</evidence>
<feature type="transmembrane region" description="Helical" evidence="10">
    <location>
        <begin position="120"/>
        <end position="147"/>
    </location>
</feature>
<protein>
    <recommendedName>
        <fullName evidence="11">Amino acid transporter transmembrane domain-containing protein</fullName>
    </recommendedName>
</protein>
<accession>A0A9P6FP09</accession>
<organism evidence="12 13">
    <name type="scientific">Lunasporangiospora selenospora</name>
    <dbReference type="NCBI Taxonomy" id="979761"/>
    <lineage>
        <taxon>Eukaryota</taxon>
        <taxon>Fungi</taxon>
        <taxon>Fungi incertae sedis</taxon>
        <taxon>Mucoromycota</taxon>
        <taxon>Mortierellomycotina</taxon>
        <taxon>Mortierellomycetes</taxon>
        <taxon>Mortierellales</taxon>
        <taxon>Mortierellaceae</taxon>
        <taxon>Lunasporangiospora</taxon>
    </lineage>
</organism>